<dbReference type="AlphaFoldDB" id="A0A9P5ZWI0"/>
<dbReference type="Proteomes" id="UP000807025">
    <property type="component" value="Unassembled WGS sequence"/>
</dbReference>
<dbReference type="OrthoDB" id="5327923at2759"/>
<protein>
    <submittedName>
        <fullName evidence="1">Uncharacterized protein</fullName>
    </submittedName>
</protein>
<evidence type="ECO:0000313" key="2">
    <source>
        <dbReference type="Proteomes" id="UP000807025"/>
    </source>
</evidence>
<keyword evidence="2" id="KW-1185">Reference proteome</keyword>
<reference evidence="1" key="1">
    <citation type="submission" date="2020-11" db="EMBL/GenBank/DDBJ databases">
        <authorList>
            <consortium name="DOE Joint Genome Institute"/>
            <person name="Ahrendt S."/>
            <person name="Riley R."/>
            <person name="Andreopoulos W."/>
            <person name="Labutti K."/>
            <person name="Pangilinan J."/>
            <person name="Ruiz-Duenas F.J."/>
            <person name="Barrasa J.M."/>
            <person name="Sanchez-Garcia M."/>
            <person name="Camarero S."/>
            <person name="Miyauchi S."/>
            <person name="Serrano A."/>
            <person name="Linde D."/>
            <person name="Babiker R."/>
            <person name="Drula E."/>
            <person name="Ayuso-Fernandez I."/>
            <person name="Pacheco R."/>
            <person name="Padilla G."/>
            <person name="Ferreira P."/>
            <person name="Barriuso J."/>
            <person name="Kellner H."/>
            <person name="Castanera R."/>
            <person name="Alfaro M."/>
            <person name="Ramirez L."/>
            <person name="Pisabarro A.G."/>
            <person name="Kuo A."/>
            <person name="Tritt A."/>
            <person name="Lipzen A."/>
            <person name="He G."/>
            <person name="Yan M."/>
            <person name="Ng V."/>
            <person name="Cullen D."/>
            <person name="Martin F."/>
            <person name="Rosso M.-N."/>
            <person name="Henrissat B."/>
            <person name="Hibbett D."/>
            <person name="Martinez A.T."/>
            <person name="Grigoriev I.V."/>
        </authorList>
    </citation>
    <scope>NUCLEOTIDE SEQUENCE</scope>
    <source>
        <strain evidence="1">ATCC 90797</strain>
    </source>
</reference>
<name>A0A9P5ZWI0_PLEER</name>
<organism evidence="1 2">
    <name type="scientific">Pleurotus eryngii</name>
    <name type="common">Boletus of the steppes</name>
    <dbReference type="NCBI Taxonomy" id="5323"/>
    <lineage>
        <taxon>Eukaryota</taxon>
        <taxon>Fungi</taxon>
        <taxon>Dikarya</taxon>
        <taxon>Basidiomycota</taxon>
        <taxon>Agaricomycotina</taxon>
        <taxon>Agaricomycetes</taxon>
        <taxon>Agaricomycetidae</taxon>
        <taxon>Agaricales</taxon>
        <taxon>Pleurotineae</taxon>
        <taxon>Pleurotaceae</taxon>
        <taxon>Pleurotus</taxon>
    </lineage>
</organism>
<evidence type="ECO:0000313" key="1">
    <source>
        <dbReference type="EMBL" id="KAF9493066.1"/>
    </source>
</evidence>
<comment type="caution">
    <text evidence="1">The sequence shown here is derived from an EMBL/GenBank/DDBJ whole genome shotgun (WGS) entry which is preliminary data.</text>
</comment>
<sequence length="212" mass="24342">MVYDYPSDSSSQRHLMEEWTGYNLLVPYTQYPVPVSGVVPKFYGYYEPEAPESQSGEREKLGAILLLEDCGVPVVYDTLSKAHKTTCLSLLARLHIHWYLYNSHPSKILVQPGPMEKKPDRRGIEEPRFRIVGMGSAMTFETFKRTEGATRSREYDGRAKMGVQSILDAAREHREMAKEGRDKMAAILAKWKETQRREFEKAKRQMGVHLLG</sequence>
<proteinExistence type="predicted"/>
<gene>
    <name evidence="1" type="ORF">BDN71DRAFT_1450772</name>
</gene>
<accession>A0A9P5ZWI0</accession>
<dbReference type="EMBL" id="MU154591">
    <property type="protein sequence ID" value="KAF9493066.1"/>
    <property type="molecule type" value="Genomic_DNA"/>
</dbReference>